<evidence type="ECO:0000256" key="12">
    <source>
        <dbReference type="ARBA" id="ARBA00029750"/>
    </source>
</evidence>
<dbReference type="GeneTree" id="ENSGT00940000162599"/>
<protein>
    <recommendedName>
        <fullName evidence="6">tRNA wybutosine-synthesizing protein 4</fullName>
        <ecNumber evidence="5">2.1.1.290</ecNumber>
        <ecNumber evidence="4">2.3.1.231</ecNumber>
    </recommendedName>
    <alternativeName>
        <fullName evidence="13">Leucine carboxyl methyltransferase 2</fullName>
    </alternativeName>
    <alternativeName>
        <fullName evidence="14">tRNA(Phe) (7-(3-amino-3-(methoxycarbonyl)propyl)wyosine(37)-N)-methoxycarbonyltransferase</fullName>
    </alternativeName>
    <alternativeName>
        <fullName evidence="12">tRNA(Phe) (7-(3-amino-3-carboxypropyl)wyosine(37)-O)-methyltransferase</fullName>
    </alternativeName>
</protein>
<dbReference type="Gene3D" id="3.40.50.150">
    <property type="entry name" value="Vaccinia Virus protein VP39"/>
    <property type="match status" value="1"/>
</dbReference>
<keyword evidence="7" id="KW-0489">Methyltransferase</keyword>
<evidence type="ECO:0000256" key="10">
    <source>
        <dbReference type="ARBA" id="ARBA00022694"/>
    </source>
</evidence>
<dbReference type="FunFam" id="3.40.50.150:FF:000207">
    <property type="entry name" value="Leucine carboxyl methyltransferase 2"/>
    <property type="match status" value="1"/>
</dbReference>
<dbReference type="SUPFAM" id="SSF53335">
    <property type="entry name" value="S-adenosyl-L-methionine-dependent methyltransferases"/>
    <property type="match status" value="1"/>
</dbReference>
<dbReference type="GO" id="GO:0031591">
    <property type="term" value="P:wybutosine biosynthetic process"/>
    <property type="evidence" value="ECO:0007669"/>
    <property type="project" value="TreeGrafter"/>
</dbReference>
<evidence type="ECO:0000256" key="6">
    <source>
        <dbReference type="ARBA" id="ARBA00018045"/>
    </source>
</evidence>
<sequence length="652" mass="71924">IFCNASKHQGKFLVQGTNDSSVVSKVSAAAQGYFQDVFLQHFVCKAARRAPLINRGYYVRWRAVDHCVRRFLHITDNCPKRQILSLGAGFDSAYFRLRADEALDRAVVFEIDFPDVTRRKAALINSDNTLRGMLDPHLPSCTGPEYVSSGRYRLLGVDVREESQVEEALSAAGLDWAAPTLILSEVVLTYMETKWSDAVISWTAKLLPQSLFVMYEQIHPLDPFGRIMQDHFLKLNSTLHALLQYPDTAAQRNRFLDKGWEQCVCLDMNDFYFGLVPEEERGRVESLEPFDEYEEWHQKCSHYFILTASRGALMTQALLSQAPGTLSVRTVPVSMEGLGMASTSVSPGQVLLTGGSSRGGRGPATRTLLWGQKGWRSVSVEPSVDLGVRLHHTATSLPGGGVVVYGGRSSPLNPIRGLFRVTLDTRDTVKLCVEQMDCTGEPPAPRWRHTTTAVSHKGKDFLIVFGGKNESEAALGDGYFLCPDQQHWTEIPVEGSAPVARHTHSACSYQGGVVVFGGLDRRGLPLGDTALLRPTDRGFSWERIEVQPPPVPRYSHSAHVIGEKLLVVGGVWLHSDGVPGVVMINLTTRSSVEFSLDTTSVPWPLMLHSFCSELTDSEEPELLLIGGGGNCFSFGTHFNLQPVTVDLRPALG</sequence>
<dbReference type="SUPFAM" id="SSF50965">
    <property type="entry name" value="Galactose oxidase, central domain"/>
    <property type="match status" value="1"/>
</dbReference>
<comment type="function">
    <text evidence="11">Probable S-adenosyl-L-methionine-dependent methyltransferase that acts as a component of the wybutosine biosynthesis pathway. Wybutosine is a hyper modified guanosine with a tricyclic base found at the 3'-position adjacent to the anticodon of eukaryotic phenylalanine tRNA. May methylate the carboxyl group of leucine residues to form alpha-leucine ester residues.</text>
</comment>
<comment type="catalytic activity">
    <reaction evidence="15">
        <text>7-[(3S)-(3-amino-3-methoxycarbonyl)propyl]wyosine(37) in tRNA(Phe) + S-adenosyl-L-methionine + CO2 = wybutosine(37) in tRNA(Phe) + S-adenosyl-L-homocysteine + 2 H(+)</text>
        <dbReference type="Rhea" id="RHEA:37119"/>
        <dbReference type="Rhea" id="RHEA-COMP:11844"/>
        <dbReference type="Rhea" id="RHEA-COMP:11847"/>
        <dbReference type="ChEBI" id="CHEBI:15378"/>
        <dbReference type="ChEBI" id="CHEBI:16526"/>
        <dbReference type="ChEBI" id="CHEBI:57856"/>
        <dbReference type="ChEBI" id="CHEBI:59789"/>
        <dbReference type="ChEBI" id="CHEBI:73544"/>
        <dbReference type="ChEBI" id="CHEBI:74275"/>
        <dbReference type="EC" id="2.3.1.231"/>
    </reaction>
</comment>
<keyword evidence="18" id="KW-1185">Reference proteome</keyword>
<dbReference type="Pfam" id="PF24681">
    <property type="entry name" value="Kelch_KLHDC2_KLHL20_DRC7"/>
    <property type="match status" value="1"/>
</dbReference>
<evidence type="ECO:0000256" key="3">
    <source>
        <dbReference type="ARBA" id="ARBA00010703"/>
    </source>
</evidence>
<keyword evidence="9" id="KW-0949">S-adenosyl-L-methionine</keyword>
<evidence type="ECO:0000256" key="14">
    <source>
        <dbReference type="ARBA" id="ARBA00030847"/>
    </source>
</evidence>
<evidence type="ECO:0000256" key="15">
    <source>
        <dbReference type="ARBA" id="ARBA00049250"/>
    </source>
</evidence>
<keyword evidence="10" id="KW-0819">tRNA processing</keyword>
<evidence type="ECO:0000256" key="9">
    <source>
        <dbReference type="ARBA" id="ARBA00022691"/>
    </source>
</evidence>
<dbReference type="AlphaFoldDB" id="A0A8C9ZJG7"/>
<comment type="subunit">
    <text evidence="16">Interacts with RNF144B/IBRDC2.</text>
</comment>
<dbReference type="FunFam" id="2.120.10.80:FF:000084">
    <property type="entry name" value="Leucine carboxyl methyltransferase 2"/>
    <property type="match status" value="1"/>
</dbReference>
<gene>
    <name evidence="17" type="primary">lcmt2</name>
</gene>
<keyword evidence="8" id="KW-0808">Transferase</keyword>
<evidence type="ECO:0000256" key="5">
    <source>
        <dbReference type="ARBA" id="ARBA00012779"/>
    </source>
</evidence>
<evidence type="ECO:0000256" key="8">
    <source>
        <dbReference type="ARBA" id="ARBA00022679"/>
    </source>
</evidence>
<dbReference type="InterPro" id="IPR015915">
    <property type="entry name" value="Kelch-typ_b-propeller"/>
</dbReference>
<dbReference type="InterPro" id="IPR029063">
    <property type="entry name" value="SAM-dependent_MTases_sf"/>
</dbReference>
<dbReference type="EC" id="2.1.1.290" evidence="5"/>
<evidence type="ECO:0000313" key="18">
    <source>
        <dbReference type="Proteomes" id="UP000694568"/>
    </source>
</evidence>
<dbReference type="EC" id="2.3.1.231" evidence="4"/>
<evidence type="ECO:0000313" key="17">
    <source>
        <dbReference type="Ensembl" id="ENSSLUP00000038870.1"/>
    </source>
</evidence>
<dbReference type="GO" id="GO:0008175">
    <property type="term" value="F:tRNA methyltransferase activity"/>
    <property type="evidence" value="ECO:0007669"/>
    <property type="project" value="TreeGrafter"/>
</dbReference>
<proteinExistence type="inferred from homology"/>
<comment type="catalytic activity">
    <reaction evidence="1">
        <text>7-[(3S)-3-amino-3-carboxypropyl]wyosine(37) in tRNA(Phe) + S-adenosyl-L-methionine = 7-[(3S)-(3-amino-3-methoxycarbonyl)propyl]wyosine(37) in tRNA(Phe) + S-adenosyl-L-homocysteine</text>
        <dbReference type="Rhea" id="RHEA:36903"/>
        <dbReference type="Rhea" id="RHEA-COMP:10379"/>
        <dbReference type="Rhea" id="RHEA-COMP:11844"/>
        <dbReference type="ChEBI" id="CHEBI:57856"/>
        <dbReference type="ChEBI" id="CHEBI:59789"/>
        <dbReference type="ChEBI" id="CHEBI:73543"/>
        <dbReference type="ChEBI" id="CHEBI:74275"/>
        <dbReference type="EC" id="2.1.1.290"/>
    </reaction>
</comment>
<dbReference type="Proteomes" id="UP000694568">
    <property type="component" value="Unplaced"/>
</dbReference>
<evidence type="ECO:0000256" key="2">
    <source>
        <dbReference type="ARBA" id="ARBA00004797"/>
    </source>
</evidence>
<evidence type="ECO:0000256" key="1">
    <source>
        <dbReference type="ARBA" id="ARBA00001806"/>
    </source>
</evidence>
<dbReference type="Pfam" id="PF04072">
    <property type="entry name" value="LCM"/>
    <property type="match status" value="1"/>
</dbReference>
<dbReference type="UniPathway" id="UPA00375"/>
<evidence type="ECO:0000256" key="13">
    <source>
        <dbReference type="ARBA" id="ARBA00030231"/>
    </source>
</evidence>
<accession>A0A8C9ZJG7</accession>
<dbReference type="GO" id="GO:0030488">
    <property type="term" value="P:tRNA methylation"/>
    <property type="evidence" value="ECO:0007669"/>
    <property type="project" value="TreeGrafter"/>
</dbReference>
<dbReference type="PANTHER" id="PTHR46529:SF1">
    <property type="entry name" value="TRNA WYBUTOSINE-SYNTHESIZING PROTEIN 4"/>
    <property type="match status" value="1"/>
</dbReference>
<evidence type="ECO:0000256" key="11">
    <source>
        <dbReference type="ARBA" id="ARBA00025588"/>
    </source>
</evidence>
<dbReference type="Gene3D" id="2.120.10.80">
    <property type="entry name" value="Kelch-type beta propeller"/>
    <property type="match status" value="1"/>
</dbReference>
<reference evidence="17" key="2">
    <citation type="submission" date="2025-09" db="UniProtKB">
        <authorList>
            <consortium name="Ensembl"/>
        </authorList>
    </citation>
    <scope>IDENTIFICATION</scope>
</reference>
<comment type="similarity">
    <text evidence="3">Belongs to the methyltransferase superfamily. LCMT family.</text>
</comment>
<dbReference type="InterPro" id="IPR011043">
    <property type="entry name" value="Gal_Oxase/kelch_b-propeller"/>
</dbReference>
<evidence type="ECO:0000256" key="16">
    <source>
        <dbReference type="ARBA" id="ARBA00061925"/>
    </source>
</evidence>
<evidence type="ECO:0000256" key="7">
    <source>
        <dbReference type="ARBA" id="ARBA00022603"/>
    </source>
</evidence>
<organism evidence="17 18">
    <name type="scientific">Sander lucioperca</name>
    <name type="common">Pike-perch</name>
    <name type="synonym">Perca lucioperca</name>
    <dbReference type="NCBI Taxonomy" id="283035"/>
    <lineage>
        <taxon>Eukaryota</taxon>
        <taxon>Metazoa</taxon>
        <taxon>Chordata</taxon>
        <taxon>Craniata</taxon>
        <taxon>Vertebrata</taxon>
        <taxon>Euteleostomi</taxon>
        <taxon>Actinopterygii</taxon>
        <taxon>Neopterygii</taxon>
        <taxon>Teleostei</taxon>
        <taxon>Neoteleostei</taxon>
        <taxon>Acanthomorphata</taxon>
        <taxon>Eupercaria</taxon>
        <taxon>Perciformes</taxon>
        <taxon>Percoidei</taxon>
        <taxon>Percidae</taxon>
        <taxon>Luciopercinae</taxon>
        <taxon>Sander</taxon>
    </lineage>
</organism>
<dbReference type="InterPro" id="IPR007213">
    <property type="entry name" value="Ppm1/Ppm2/Tcmp"/>
</dbReference>
<dbReference type="PANTHER" id="PTHR46529">
    <property type="entry name" value="TRNA WYBUTOSINE-SYNTHESIZING PROTEIN 4"/>
    <property type="match status" value="1"/>
</dbReference>
<dbReference type="Ensembl" id="ENSSLUT00000040096.1">
    <property type="protein sequence ID" value="ENSSLUP00000038870.1"/>
    <property type="gene ID" value="ENSSLUG00000017329.1"/>
</dbReference>
<evidence type="ECO:0000256" key="4">
    <source>
        <dbReference type="ARBA" id="ARBA00012155"/>
    </source>
</evidence>
<comment type="pathway">
    <text evidence="2">tRNA modification; wybutosine-tRNA(Phe) biosynthesis.</text>
</comment>
<reference evidence="17" key="1">
    <citation type="submission" date="2025-08" db="UniProtKB">
        <authorList>
            <consortium name="Ensembl"/>
        </authorList>
    </citation>
    <scope>IDENTIFICATION</scope>
</reference>
<name>A0A8C9ZJG7_SANLU</name>